<organism evidence="2 3">
    <name type="scientific">Aminomonas paucivorans DSM 12260</name>
    <dbReference type="NCBI Taxonomy" id="584708"/>
    <lineage>
        <taxon>Bacteria</taxon>
        <taxon>Thermotogati</taxon>
        <taxon>Synergistota</taxon>
        <taxon>Synergistia</taxon>
        <taxon>Synergistales</taxon>
        <taxon>Synergistaceae</taxon>
        <taxon>Aminomonas</taxon>
    </lineage>
</organism>
<dbReference type="RefSeq" id="WP_006301745.1">
    <property type="nucleotide sequence ID" value="NZ_CM001022.1"/>
</dbReference>
<dbReference type="HOGENOM" id="CLU_2262491_0_0_0"/>
<name>E3CY17_9BACT</name>
<evidence type="ECO:0008006" key="4">
    <source>
        <dbReference type="Google" id="ProtNLM"/>
    </source>
</evidence>
<dbReference type="EMBL" id="CM001022">
    <property type="protein sequence ID" value="EFQ24504.1"/>
    <property type="molecule type" value="Genomic_DNA"/>
</dbReference>
<reference evidence="2 3" key="1">
    <citation type="journal article" date="2010" name="Stand. Genomic Sci.">
        <title>Non-contiguous finished genome sequence of Aminomonas paucivorans type strain (GLU-3).</title>
        <authorList>
            <person name="Pitluck S."/>
            <person name="Yasawong M."/>
            <person name="Held B."/>
            <person name="Lapidus A."/>
            <person name="Nolan M."/>
            <person name="Copeland A."/>
            <person name="Lucas S."/>
            <person name="Del Rio T.G."/>
            <person name="Tice H."/>
            <person name="Cheng J.F."/>
            <person name="Chertkov O."/>
            <person name="Goodwin L."/>
            <person name="Tapia R."/>
            <person name="Han C."/>
            <person name="Liolios K."/>
            <person name="Ivanova N."/>
            <person name="Mavromatis K."/>
            <person name="Ovchinnikova G."/>
            <person name="Pati A."/>
            <person name="Chen A."/>
            <person name="Palaniappan K."/>
            <person name="Land M."/>
            <person name="Hauser L."/>
            <person name="Chang Y.J."/>
            <person name="Jeffries C.D."/>
            <person name="Pukall R."/>
            <person name="Spring S."/>
            <person name="Rohde M."/>
            <person name="Sikorski J."/>
            <person name="Goker M."/>
            <person name="Woyke T."/>
            <person name="Bristow J."/>
            <person name="Eisen J.A."/>
            <person name="Markowitz V."/>
            <person name="Hugenholtz P."/>
            <person name="Kyrpides N.C."/>
            <person name="Klenk H.P."/>
        </authorList>
    </citation>
    <scope>NUCLEOTIDE SEQUENCE [LARGE SCALE GENOMIC DNA]</scope>
    <source>
        <strain evidence="2 3">DSM 12260</strain>
    </source>
</reference>
<evidence type="ECO:0000256" key="1">
    <source>
        <dbReference type="SAM" id="Phobius"/>
    </source>
</evidence>
<evidence type="ECO:0000313" key="2">
    <source>
        <dbReference type="EMBL" id="EFQ24504.1"/>
    </source>
</evidence>
<evidence type="ECO:0000313" key="3">
    <source>
        <dbReference type="Proteomes" id="UP000005096"/>
    </source>
</evidence>
<accession>E3CY17</accession>
<dbReference type="PaxDb" id="584708-Apau_2093"/>
<sequence>MAEAMTPESREAEVLARLEALTEEVAQLRGRVDTGAVQGEEPLSPDVRKIQDLLETAGKRVADLWNRGLEKVGDPSREAVGRVESALGESPLATAALAFGAGLLLGALMRRR</sequence>
<dbReference type="eggNOG" id="ENOG502ZUND">
    <property type="taxonomic scope" value="Bacteria"/>
</dbReference>
<keyword evidence="1" id="KW-0472">Membrane</keyword>
<gene>
    <name evidence="2" type="ORF">Apau_2093</name>
</gene>
<keyword evidence="1" id="KW-0812">Transmembrane</keyword>
<dbReference type="STRING" id="584708.Apau_2093"/>
<keyword evidence="3" id="KW-1185">Reference proteome</keyword>
<dbReference type="Proteomes" id="UP000005096">
    <property type="component" value="Chromosome"/>
</dbReference>
<keyword evidence="1" id="KW-1133">Transmembrane helix</keyword>
<protein>
    <recommendedName>
        <fullName evidence="4">DUF883 domain-containing protein</fullName>
    </recommendedName>
</protein>
<proteinExistence type="predicted"/>
<dbReference type="AlphaFoldDB" id="E3CY17"/>
<feature type="transmembrane region" description="Helical" evidence="1">
    <location>
        <begin position="92"/>
        <end position="109"/>
    </location>
</feature>